<dbReference type="InterPro" id="IPR017451">
    <property type="entry name" value="F-box-assoc_interact_dom"/>
</dbReference>
<evidence type="ECO:0000313" key="2">
    <source>
        <dbReference type="EMBL" id="KAF9626452.1"/>
    </source>
</evidence>
<organism evidence="2 3">
    <name type="scientific">Coptis chinensis</name>
    <dbReference type="NCBI Taxonomy" id="261450"/>
    <lineage>
        <taxon>Eukaryota</taxon>
        <taxon>Viridiplantae</taxon>
        <taxon>Streptophyta</taxon>
        <taxon>Embryophyta</taxon>
        <taxon>Tracheophyta</taxon>
        <taxon>Spermatophyta</taxon>
        <taxon>Magnoliopsida</taxon>
        <taxon>Ranunculales</taxon>
        <taxon>Ranunculaceae</taxon>
        <taxon>Coptidoideae</taxon>
        <taxon>Coptis</taxon>
    </lineage>
</organism>
<dbReference type="InterPro" id="IPR006527">
    <property type="entry name" value="F-box-assoc_dom_typ1"/>
</dbReference>
<comment type="caution">
    <text evidence="2">The sequence shown here is derived from an EMBL/GenBank/DDBJ whole genome shotgun (WGS) entry which is preliminary data.</text>
</comment>
<keyword evidence="3" id="KW-1185">Reference proteome</keyword>
<evidence type="ECO:0000313" key="3">
    <source>
        <dbReference type="Proteomes" id="UP000631114"/>
    </source>
</evidence>
<dbReference type="InterPro" id="IPR050796">
    <property type="entry name" value="SCF_F-box_component"/>
</dbReference>
<dbReference type="OrthoDB" id="591557at2759"/>
<feature type="domain" description="F-box associated beta-propeller type 1" evidence="1">
    <location>
        <begin position="27"/>
        <end position="176"/>
    </location>
</feature>
<dbReference type="Proteomes" id="UP000631114">
    <property type="component" value="Unassembled WGS sequence"/>
</dbReference>
<gene>
    <name evidence="2" type="ORF">IFM89_034386</name>
</gene>
<dbReference type="EMBL" id="JADFTS010000001">
    <property type="protein sequence ID" value="KAF9626452.1"/>
    <property type="molecule type" value="Genomic_DNA"/>
</dbReference>
<proteinExistence type="predicted"/>
<dbReference type="NCBIfam" id="TIGR01640">
    <property type="entry name" value="F_box_assoc_1"/>
    <property type="match status" value="1"/>
</dbReference>
<name>A0A835ME76_9MAGN</name>
<dbReference type="AlphaFoldDB" id="A0A835ME76"/>
<dbReference type="Pfam" id="PF07734">
    <property type="entry name" value="FBA_1"/>
    <property type="match status" value="1"/>
</dbReference>
<sequence>MGWFVSLFSRGGIRITRAYLRVPKSPKNHTPSLVNGFGYDSVNDECKVFRILENGEKFEAEVFTLGSNSWRLIENLPNVFFFPSLVLRKLYNVFMNDSLHWLTQKNNDFKIVVFNVGREVVNVFQIPRESKDAIRGFGVLGERLCVIGGSDFHSDDLIVWVMKEYGVESSWAKECVINRRAVDSRWFGGLEVMQAKNGELILLGEGRNLGYYDIQKKLFTPIEINPGKADPIRQVQQPILPVGSLFSPENVGRR</sequence>
<evidence type="ECO:0000259" key="1">
    <source>
        <dbReference type="Pfam" id="PF07734"/>
    </source>
</evidence>
<dbReference type="PANTHER" id="PTHR31672">
    <property type="entry name" value="BNACNNG10540D PROTEIN"/>
    <property type="match status" value="1"/>
</dbReference>
<accession>A0A835ME76</accession>
<reference evidence="2 3" key="1">
    <citation type="submission" date="2020-10" db="EMBL/GenBank/DDBJ databases">
        <title>The Coptis chinensis genome and diversification of protoberbering-type alkaloids.</title>
        <authorList>
            <person name="Wang B."/>
            <person name="Shu S."/>
            <person name="Song C."/>
            <person name="Liu Y."/>
        </authorList>
    </citation>
    <scope>NUCLEOTIDE SEQUENCE [LARGE SCALE GENOMIC DNA]</scope>
    <source>
        <strain evidence="2">HL-2020</strain>
        <tissue evidence="2">Leaf</tissue>
    </source>
</reference>
<protein>
    <recommendedName>
        <fullName evidence="1">F-box associated beta-propeller type 1 domain-containing protein</fullName>
    </recommendedName>
</protein>
<dbReference type="PANTHER" id="PTHR31672:SF13">
    <property type="entry name" value="F-BOX PROTEIN CPR30-LIKE"/>
    <property type="match status" value="1"/>
</dbReference>